<reference evidence="4" key="2">
    <citation type="submission" date="2018-03" db="EMBL/GenBank/DDBJ databases">
        <authorList>
            <person name="Batty M. E."/>
            <person name="Batty M E."/>
        </authorList>
    </citation>
    <scope>NUCLEOTIDE SEQUENCE [LARGE SCALE GENOMIC DNA]</scope>
    <source>
        <strain evidence="4">Gilliam</strain>
    </source>
</reference>
<dbReference type="AlphaFoldDB" id="A0A0F3MD30"/>
<gene>
    <name evidence="2" type="ORF">GILLIAM_02309</name>
    <name evidence="1" type="ORF">OTSGILL_0764</name>
</gene>
<evidence type="ECO:0000313" key="2">
    <source>
        <dbReference type="EMBL" id="SPR11510.1"/>
    </source>
</evidence>
<dbReference type="Proteomes" id="UP000033769">
    <property type="component" value="Unassembled WGS sequence"/>
</dbReference>
<dbReference type="EMBL" id="LANO01000008">
    <property type="protein sequence ID" value="KJV53402.1"/>
    <property type="molecule type" value="Genomic_DNA"/>
</dbReference>
<sequence length="44" mass="5219">MKEIRFEEKIWHIPKTKSKNGKTLYIGLADALITILKYLKQETK</sequence>
<name>A0A0F3MD30_ORITS</name>
<reference evidence="1 3" key="1">
    <citation type="submission" date="2015-02" db="EMBL/GenBank/DDBJ databases">
        <title>Genome Sequencing of Rickettsiales.</title>
        <authorList>
            <person name="Daugherty S.C."/>
            <person name="Su Q."/>
            <person name="Abolude K."/>
            <person name="Beier-Sexton M."/>
            <person name="Carlyon J.A."/>
            <person name="Carter R."/>
            <person name="Day N.P."/>
            <person name="Dumler S.J."/>
            <person name="Dyachenko V."/>
            <person name="Godinez A."/>
            <person name="Kurtti T.J."/>
            <person name="Lichay M."/>
            <person name="Mullins K.E."/>
            <person name="Ott S."/>
            <person name="Pappas-Brown V."/>
            <person name="Paris D.H."/>
            <person name="Patel P."/>
            <person name="Richards A.L."/>
            <person name="Sadzewicz L."/>
            <person name="Sears K."/>
            <person name="Seidman D."/>
            <person name="Sengamalay N."/>
            <person name="Stenos J."/>
            <person name="Tallon L.J."/>
            <person name="Vincent G."/>
            <person name="Fraser C.M."/>
            <person name="Munderloh U."/>
            <person name="Dunning-Hotopp J.C."/>
        </authorList>
    </citation>
    <scope>NUCLEOTIDE SEQUENCE [LARGE SCALE GENOMIC DNA]</scope>
    <source>
        <strain evidence="1 3">Gilliam</strain>
    </source>
</reference>
<dbReference type="Proteomes" id="UP000244959">
    <property type="component" value="Chromosome I"/>
</dbReference>
<organism evidence="1 3">
    <name type="scientific">Orientia tsutsugamushi str. Gilliam</name>
    <dbReference type="NCBI Taxonomy" id="1359184"/>
    <lineage>
        <taxon>Bacteria</taxon>
        <taxon>Pseudomonadati</taxon>
        <taxon>Pseudomonadota</taxon>
        <taxon>Alphaproteobacteria</taxon>
        <taxon>Rickettsiales</taxon>
        <taxon>Rickettsiaceae</taxon>
        <taxon>Rickettsieae</taxon>
        <taxon>Orientia</taxon>
    </lineage>
</organism>
<dbReference type="EMBL" id="LS398551">
    <property type="protein sequence ID" value="SPR11510.1"/>
    <property type="molecule type" value="Genomic_DNA"/>
</dbReference>
<keyword evidence="4" id="KW-1185">Reference proteome</keyword>
<proteinExistence type="predicted"/>
<protein>
    <submittedName>
        <fullName evidence="1 2">Integrase</fullName>
    </submittedName>
</protein>
<accession>A0A0F3MD30</accession>
<dbReference type="PATRIC" id="fig|1359184.3.peg.3156"/>
<evidence type="ECO:0000313" key="3">
    <source>
        <dbReference type="Proteomes" id="UP000033769"/>
    </source>
</evidence>
<reference evidence="2" key="3">
    <citation type="submission" date="2018-03" db="EMBL/GenBank/DDBJ databases">
        <authorList>
            <person name="Keele B.F."/>
        </authorList>
    </citation>
    <scope>NUCLEOTIDE SEQUENCE [LARGE SCALE GENOMIC DNA]</scope>
    <source>
        <strain evidence="2">Gilliam</strain>
    </source>
</reference>
<evidence type="ECO:0000313" key="4">
    <source>
        <dbReference type="Proteomes" id="UP000244959"/>
    </source>
</evidence>
<evidence type="ECO:0000313" key="1">
    <source>
        <dbReference type="EMBL" id="KJV53402.1"/>
    </source>
</evidence>